<dbReference type="InterPro" id="IPR051909">
    <property type="entry name" value="MFP_Cation_Efflux"/>
</dbReference>
<dbReference type="PANTHER" id="PTHR30097">
    <property type="entry name" value="CATION EFFLUX SYSTEM PROTEIN CUSB"/>
    <property type="match status" value="1"/>
</dbReference>
<dbReference type="EMBL" id="CZQC01000067">
    <property type="protein sequence ID" value="CUS42511.1"/>
    <property type="molecule type" value="Genomic_DNA"/>
</dbReference>
<protein>
    <submittedName>
        <fullName evidence="5">Probable Co/Zn/Cd efflux system membrane fusion protein</fullName>
    </submittedName>
</protein>
<evidence type="ECO:0000259" key="4">
    <source>
        <dbReference type="Pfam" id="PF25975"/>
    </source>
</evidence>
<keyword evidence="1" id="KW-0813">Transport</keyword>
<dbReference type="Pfam" id="PF25917">
    <property type="entry name" value="BSH_RND"/>
    <property type="match status" value="1"/>
</dbReference>
<name>A0A160TEK9_9ZZZZ</name>
<dbReference type="InterPro" id="IPR058649">
    <property type="entry name" value="CzcB_C"/>
</dbReference>
<dbReference type="Gene3D" id="2.40.420.20">
    <property type="match status" value="1"/>
</dbReference>
<evidence type="ECO:0000259" key="2">
    <source>
        <dbReference type="Pfam" id="PF25917"/>
    </source>
</evidence>
<feature type="domain" description="CzcB-like C-terminal circularly permuted SH3-like" evidence="4">
    <location>
        <begin position="340"/>
        <end position="400"/>
    </location>
</feature>
<dbReference type="PANTHER" id="PTHR30097:SF4">
    <property type="entry name" value="SLR6042 PROTEIN"/>
    <property type="match status" value="1"/>
</dbReference>
<evidence type="ECO:0000259" key="3">
    <source>
        <dbReference type="Pfam" id="PF25971"/>
    </source>
</evidence>
<reference evidence="5" key="1">
    <citation type="submission" date="2015-10" db="EMBL/GenBank/DDBJ databases">
        <authorList>
            <person name="Gilbert D.G."/>
        </authorList>
    </citation>
    <scope>NUCLEOTIDE SEQUENCE</scope>
</reference>
<dbReference type="GO" id="GO:0015679">
    <property type="term" value="P:plasma membrane copper ion transport"/>
    <property type="evidence" value="ECO:0007669"/>
    <property type="project" value="TreeGrafter"/>
</dbReference>
<dbReference type="CDD" id="cd06850">
    <property type="entry name" value="biotinyl_domain"/>
    <property type="match status" value="1"/>
</dbReference>
<evidence type="ECO:0000256" key="1">
    <source>
        <dbReference type="ARBA" id="ARBA00022448"/>
    </source>
</evidence>
<dbReference type="InterPro" id="IPR058625">
    <property type="entry name" value="MdtA-like_BSH"/>
</dbReference>
<dbReference type="Pfam" id="PF25971">
    <property type="entry name" value="CzcB_N"/>
    <property type="match status" value="1"/>
</dbReference>
<sequence>MTPRKIFSHLLLALPLFAGSALPTQMVYAQSAETAEAEPEKGPHRGRMLRDGDFALELAIFETGVPPEFRVWSTLSDQPIAPQDVQLSVRLIRLGDVVDNIGFRAEGDYLRGDMEIYEPHSFIVDIQVQHAGQQYQWRYDNFEGRTQIAAPVADAMGITTEVAGPTTLHIQTPVWGNLTSVPGTKRNVSARFDGEIRKVYVREGQMIQAGSELLTIDSNESLKSYSVRAPASGIVSRIYAAAGEQSAGRTLLTLQDNRTLQAELAVYPKDWSRVKAGAPVTITVPGTELQAQAVLKHAYPSVQSDQSRLWLATIDNTEGLLTAGMKINGRIETETRDVALAVKRSGLQAFRDFTVVYAKVGDEYEVRMLELGQAAGEWVEVLGGLEPGTEYVSENSYIIKADIEKSGASHDH</sequence>
<feature type="domain" description="CzcB N-terminal" evidence="3">
    <location>
        <begin position="46"/>
        <end position="137"/>
    </location>
</feature>
<dbReference type="SUPFAM" id="SSF111369">
    <property type="entry name" value="HlyD-like secretion proteins"/>
    <property type="match status" value="1"/>
</dbReference>
<proteinExistence type="predicted"/>
<gene>
    <name evidence="5" type="ORF">MGWOODY_Tha1834</name>
</gene>
<accession>A0A160TEK9</accession>
<dbReference type="GO" id="GO:0046914">
    <property type="term" value="F:transition metal ion binding"/>
    <property type="evidence" value="ECO:0007669"/>
    <property type="project" value="TreeGrafter"/>
</dbReference>
<dbReference type="AlphaFoldDB" id="A0A160TEK9"/>
<organism evidence="5">
    <name type="scientific">hydrothermal vent metagenome</name>
    <dbReference type="NCBI Taxonomy" id="652676"/>
    <lineage>
        <taxon>unclassified sequences</taxon>
        <taxon>metagenomes</taxon>
        <taxon>ecological metagenomes</taxon>
    </lineage>
</organism>
<dbReference type="Gene3D" id="2.40.50.100">
    <property type="match status" value="1"/>
</dbReference>
<dbReference type="InterPro" id="IPR058646">
    <property type="entry name" value="CzcB_N"/>
</dbReference>
<feature type="domain" description="Multidrug resistance protein MdtA-like barrel-sandwich hybrid" evidence="2">
    <location>
        <begin position="187"/>
        <end position="245"/>
    </location>
</feature>
<dbReference type="GO" id="GO:0030288">
    <property type="term" value="C:outer membrane-bounded periplasmic space"/>
    <property type="evidence" value="ECO:0007669"/>
    <property type="project" value="TreeGrafter"/>
</dbReference>
<evidence type="ECO:0000313" key="5">
    <source>
        <dbReference type="EMBL" id="CUS42511.1"/>
    </source>
</evidence>
<dbReference type="GO" id="GO:0060003">
    <property type="term" value="P:copper ion export"/>
    <property type="evidence" value="ECO:0007669"/>
    <property type="project" value="TreeGrafter"/>
</dbReference>
<dbReference type="Pfam" id="PF25975">
    <property type="entry name" value="CzcB_C"/>
    <property type="match status" value="1"/>
</dbReference>